<organism evidence="1 2">
    <name type="scientific">Mucilaginibacter gotjawali</name>
    <dbReference type="NCBI Taxonomy" id="1550579"/>
    <lineage>
        <taxon>Bacteria</taxon>
        <taxon>Pseudomonadati</taxon>
        <taxon>Bacteroidota</taxon>
        <taxon>Sphingobacteriia</taxon>
        <taxon>Sphingobacteriales</taxon>
        <taxon>Sphingobacteriaceae</taxon>
        <taxon>Mucilaginibacter</taxon>
    </lineage>
</organism>
<dbReference type="OrthoDB" id="966005at2"/>
<dbReference type="RefSeq" id="WP_096350552.1">
    <property type="nucleotide sequence ID" value="NZ_AP017313.1"/>
</dbReference>
<evidence type="ECO:0000313" key="1">
    <source>
        <dbReference type="EMBL" id="BAU53170.1"/>
    </source>
</evidence>
<dbReference type="Proteomes" id="UP000218263">
    <property type="component" value="Chromosome"/>
</dbReference>
<dbReference type="AlphaFoldDB" id="A0A110B4M0"/>
<protein>
    <submittedName>
        <fullName evidence="1">Uncharacterized protein</fullName>
    </submittedName>
</protein>
<evidence type="ECO:0000313" key="2">
    <source>
        <dbReference type="Proteomes" id="UP000218263"/>
    </source>
</evidence>
<dbReference type="EMBL" id="AP017313">
    <property type="protein sequence ID" value="BAU53170.1"/>
    <property type="molecule type" value="Genomic_DNA"/>
</dbReference>
<keyword evidence="2" id="KW-1185">Reference proteome</keyword>
<accession>A0A110B4M0</accession>
<gene>
    <name evidence="1" type="ORF">MgSA37_01337</name>
</gene>
<sequence length="183" mass="20680">MNRYWPFKFIFCLIIYFLFSNSLKAQSVKPLAADSSLKTRAQNVYVEFAGPGLYFSANYDTRFSKRRDGIGGRIGVGYLDNYGSSFTSVPVQLNYLLGKKSKYFEAGLGATWVYFRAPGNVYSDIIYFNRTRGGNSTVLGTMTFGYRYQPVDGGFSFRASFNPLFNSSNFEPYVGISLGYTFK</sequence>
<reference evidence="1 2" key="1">
    <citation type="submission" date="2015-12" db="EMBL/GenBank/DDBJ databases">
        <title>Genome sequence of Mucilaginibacter gotjawali.</title>
        <authorList>
            <person name="Lee J.S."/>
            <person name="Lee K.C."/>
            <person name="Kim K.K."/>
            <person name="Lee B.W."/>
        </authorList>
    </citation>
    <scope>NUCLEOTIDE SEQUENCE [LARGE SCALE GENOMIC DNA]</scope>
    <source>
        <strain evidence="1 2">SA3-7</strain>
    </source>
</reference>
<proteinExistence type="predicted"/>
<name>A0A110B4M0_9SPHI</name>
<dbReference type="KEGG" id="mgot:MgSA37_01337"/>